<evidence type="ECO:0000313" key="1">
    <source>
        <dbReference type="EMBL" id="KAG6947671.1"/>
    </source>
</evidence>
<accession>A0A8J5I5V3</accession>
<gene>
    <name evidence="1" type="ORF">JG688_00015440</name>
</gene>
<sequence>MNAIAQLNSAGCQSFRLRMLVSIVALTRVMRGGQHRCIRSHCIAFNWSP</sequence>
<dbReference type="EMBL" id="JAENGY010001676">
    <property type="protein sequence ID" value="KAG6947671.1"/>
    <property type="molecule type" value="Genomic_DNA"/>
</dbReference>
<protein>
    <submittedName>
        <fullName evidence="1">Uncharacterized protein</fullName>
    </submittedName>
</protein>
<evidence type="ECO:0000313" key="2">
    <source>
        <dbReference type="Proteomes" id="UP000709295"/>
    </source>
</evidence>
<organism evidence="1 2">
    <name type="scientific">Phytophthora aleatoria</name>
    <dbReference type="NCBI Taxonomy" id="2496075"/>
    <lineage>
        <taxon>Eukaryota</taxon>
        <taxon>Sar</taxon>
        <taxon>Stramenopiles</taxon>
        <taxon>Oomycota</taxon>
        <taxon>Peronosporomycetes</taxon>
        <taxon>Peronosporales</taxon>
        <taxon>Peronosporaceae</taxon>
        <taxon>Phytophthora</taxon>
    </lineage>
</organism>
<comment type="caution">
    <text evidence="1">The sequence shown here is derived from an EMBL/GenBank/DDBJ whole genome shotgun (WGS) entry which is preliminary data.</text>
</comment>
<name>A0A8J5I5V3_9STRA</name>
<proteinExistence type="predicted"/>
<reference evidence="1" key="1">
    <citation type="submission" date="2021-01" db="EMBL/GenBank/DDBJ databases">
        <title>Phytophthora aleatoria, a newly-described species from Pinus radiata is distinct from Phytophthora cactorum isolates based on comparative genomics.</title>
        <authorList>
            <person name="Mcdougal R."/>
            <person name="Panda P."/>
            <person name="Williams N."/>
            <person name="Studholme D.J."/>
        </authorList>
    </citation>
    <scope>NUCLEOTIDE SEQUENCE</scope>
    <source>
        <strain evidence="1">NZFS 4037</strain>
    </source>
</reference>
<keyword evidence="2" id="KW-1185">Reference proteome</keyword>
<dbReference type="AlphaFoldDB" id="A0A8J5I5V3"/>
<dbReference type="Proteomes" id="UP000709295">
    <property type="component" value="Unassembled WGS sequence"/>
</dbReference>